<keyword evidence="6" id="KW-1185">Reference proteome</keyword>
<accession>A0A916DQZ2</accession>
<evidence type="ECO:0000256" key="3">
    <source>
        <dbReference type="ARBA" id="ARBA00023163"/>
    </source>
</evidence>
<dbReference type="EMBL" id="AP026867">
    <property type="protein sequence ID" value="BDS09911.1"/>
    <property type="molecule type" value="Genomic_DNA"/>
</dbReference>
<dbReference type="KEGG" id="aup:AsAng_0006160"/>
<dbReference type="InterPro" id="IPR020449">
    <property type="entry name" value="Tscrpt_reg_AraC-type_HTH"/>
</dbReference>
<organism evidence="5 6">
    <name type="scientific">Aureispira anguillae</name>
    <dbReference type="NCBI Taxonomy" id="2864201"/>
    <lineage>
        <taxon>Bacteria</taxon>
        <taxon>Pseudomonadati</taxon>
        <taxon>Bacteroidota</taxon>
        <taxon>Saprospiria</taxon>
        <taxon>Saprospirales</taxon>
        <taxon>Saprospiraceae</taxon>
        <taxon>Aureispira</taxon>
    </lineage>
</organism>
<evidence type="ECO:0000313" key="6">
    <source>
        <dbReference type="Proteomes" id="UP001060919"/>
    </source>
</evidence>
<gene>
    <name evidence="5" type="ORF">AsAng_0006160</name>
</gene>
<dbReference type="PANTHER" id="PTHR43280">
    <property type="entry name" value="ARAC-FAMILY TRANSCRIPTIONAL REGULATOR"/>
    <property type="match status" value="1"/>
</dbReference>
<evidence type="ECO:0000259" key="4">
    <source>
        <dbReference type="PROSITE" id="PS01124"/>
    </source>
</evidence>
<dbReference type="Pfam" id="PF12833">
    <property type="entry name" value="HTH_18"/>
    <property type="match status" value="1"/>
</dbReference>
<protein>
    <submittedName>
        <fullName evidence="5">AraC family transcriptional regulator</fullName>
    </submittedName>
</protein>
<dbReference type="PROSITE" id="PS01124">
    <property type="entry name" value="HTH_ARAC_FAMILY_2"/>
    <property type="match status" value="1"/>
</dbReference>
<proteinExistence type="predicted"/>
<keyword evidence="2" id="KW-0238">DNA-binding</keyword>
<dbReference type="GO" id="GO:0003700">
    <property type="term" value="F:DNA-binding transcription factor activity"/>
    <property type="evidence" value="ECO:0007669"/>
    <property type="project" value="InterPro"/>
</dbReference>
<dbReference type="InterPro" id="IPR018062">
    <property type="entry name" value="HTH_AraC-typ_CS"/>
</dbReference>
<dbReference type="SUPFAM" id="SSF46689">
    <property type="entry name" value="Homeodomain-like"/>
    <property type="match status" value="1"/>
</dbReference>
<feature type="domain" description="HTH araC/xylS-type" evidence="4">
    <location>
        <begin position="175"/>
        <end position="273"/>
    </location>
</feature>
<evidence type="ECO:0000313" key="5">
    <source>
        <dbReference type="EMBL" id="BDS09911.1"/>
    </source>
</evidence>
<dbReference type="PANTHER" id="PTHR43280:SF32">
    <property type="entry name" value="TRANSCRIPTIONAL REGULATORY PROTEIN"/>
    <property type="match status" value="1"/>
</dbReference>
<evidence type="ECO:0000256" key="1">
    <source>
        <dbReference type="ARBA" id="ARBA00023015"/>
    </source>
</evidence>
<dbReference type="SMART" id="SM00342">
    <property type="entry name" value="HTH_ARAC"/>
    <property type="match status" value="1"/>
</dbReference>
<dbReference type="InterPro" id="IPR018060">
    <property type="entry name" value="HTH_AraC"/>
</dbReference>
<dbReference type="Gene3D" id="1.10.10.60">
    <property type="entry name" value="Homeodomain-like"/>
    <property type="match status" value="1"/>
</dbReference>
<dbReference type="RefSeq" id="WP_264791259.1">
    <property type="nucleotide sequence ID" value="NZ_AP026867.1"/>
</dbReference>
<dbReference type="GO" id="GO:0043565">
    <property type="term" value="F:sequence-specific DNA binding"/>
    <property type="evidence" value="ECO:0007669"/>
    <property type="project" value="InterPro"/>
</dbReference>
<dbReference type="PROSITE" id="PS00041">
    <property type="entry name" value="HTH_ARAC_FAMILY_1"/>
    <property type="match status" value="1"/>
</dbReference>
<dbReference type="AlphaFoldDB" id="A0A916DQZ2"/>
<dbReference type="Proteomes" id="UP001060919">
    <property type="component" value="Chromosome"/>
</dbReference>
<reference evidence="5" key="1">
    <citation type="submission" date="2022-09" db="EMBL/GenBank/DDBJ databases">
        <title>Aureispira anguillicida sp. nov., isolated from Leptocephalus of Japanese eel Anguilla japonica.</title>
        <authorList>
            <person name="Yuasa K."/>
            <person name="Mekata T."/>
            <person name="Ikunari K."/>
        </authorList>
    </citation>
    <scope>NUCLEOTIDE SEQUENCE</scope>
    <source>
        <strain evidence="5">EL160426</strain>
    </source>
</reference>
<keyword evidence="1" id="KW-0805">Transcription regulation</keyword>
<dbReference type="PRINTS" id="PR00032">
    <property type="entry name" value="HTHARAC"/>
</dbReference>
<name>A0A916DQZ2_9BACT</name>
<dbReference type="InterPro" id="IPR009057">
    <property type="entry name" value="Homeodomain-like_sf"/>
</dbReference>
<keyword evidence="3" id="KW-0804">Transcription</keyword>
<evidence type="ECO:0000256" key="2">
    <source>
        <dbReference type="ARBA" id="ARBA00023125"/>
    </source>
</evidence>
<sequence length="275" mass="32432">MKYLGSTNEYFEVVDITQHNCYLLKEIEDEQLSLLWFTSDDNRLVIDAIEYSFDNNQILCLTEFHRVQPQQIQSLKLLRFNRPFYCIANHDSEVSCKGILYFGSSNLPIIHLSPQDADILDTVWKMLCIEMESRDNLQLEMLQMMLKRILILCTRIYKSQNNYAKIEPHKIDLIKAFNFLVEQHFKEKHTVAEYATLLNKSPKTLANLFKKISNKTPLELIQNRKMLEARRLLSYTKQPISEIGYQIGFNDIQSFSRFFKKKQGLSPSDFRENQP</sequence>